<sequence length="214" mass="25835">MINKEDQSKEITPTTLPSFFKDWNWEDRKAKKSNSNKYEEVIDFFISWTLRCAEEKYKDISPSVNDYAKKVLSKLLFDDENHLKDKVVTSVDVWRQWKYIDLITEIKINDEWYLLAFENKMYSPVDLEQLKSMYEITEKYGIGNDFPNANRKYVLLRPDYCFIEEDTKVLAQLKEIIVETEYKKFIYTNIEEIRDKIGISKTDNALFDEFWFNW</sequence>
<dbReference type="EMBL" id="SELH01000017">
    <property type="protein sequence ID" value="TWP28672.1"/>
    <property type="molecule type" value="Genomic_DNA"/>
</dbReference>
<reference evidence="1 2" key="1">
    <citation type="submission" date="2019-02" db="EMBL/GenBank/DDBJ databases">
        <title>Apibacter muscae sp. nov.: a novel member of the house fly microbiota.</title>
        <authorList>
            <person name="Park R."/>
        </authorList>
    </citation>
    <scope>NUCLEOTIDE SEQUENCE [LARGE SCALE GENOMIC DNA]</scope>
    <source>
        <strain evidence="1 2">AL1</strain>
    </source>
</reference>
<proteinExistence type="predicted"/>
<name>A0A563DEY9_9FLAO</name>
<dbReference type="OrthoDB" id="1366919at2"/>
<keyword evidence="2" id="KW-1185">Reference proteome</keyword>
<protein>
    <submittedName>
        <fullName evidence="1">Uncharacterized protein</fullName>
    </submittedName>
</protein>
<dbReference type="RefSeq" id="WP_146292260.1">
    <property type="nucleotide sequence ID" value="NZ_SELH01000017.1"/>
</dbReference>
<comment type="caution">
    <text evidence="1">The sequence shown here is derived from an EMBL/GenBank/DDBJ whole genome shotgun (WGS) entry which is preliminary data.</text>
</comment>
<gene>
    <name evidence="1" type="ORF">ETU09_04970</name>
</gene>
<evidence type="ECO:0000313" key="2">
    <source>
        <dbReference type="Proteomes" id="UP000319499"/>
    </source>
</evidence>
<organism evidence="1 2">
    <name type="scientific">Apibacter muscae</name>
    <dbReference type="NCBI Taxonomy" id="2509004"/>
    <lineage>
        <taxon>Bacteria</taxon>
        <taxon>Pseudomonadati</taxon>
        <taxon>Bacteroidota</taxon>
        <taxon>Flavobacteriia</taxon>
        <taxon>Flavobacteriales</taxon>
        <taxon>Weeksellaceae</taxon>
        <taxon>Apibacter</taxon>
    </lineage>
</organism>
<dbReference type="Proteomes" id="UP000319499">
    <property type="component" value="Unassembled WGS sequence"/>
</dbReference>
<dbReference type="AlphaFoldDB" id="A0A563DEY9"/>
<evidence type="ECO:0000313" key="1">
    <source>
        <dbReference type="EMBL" id="TWP28672.1"/>
    </source>
</evidence>
<accession>A0A563DEY9</accession>